<gene>
    <name evidence="1" type="ORF">I6J18_05185</name>
</gene>
<evidence type="ECO:0000313" key="1">
    <source>
        <dbReference type="EMBL" id="QQT01274.1"/>
    </source>
</evidence>
<name>A0A974NP59_PERPY</name>
<protein>
    <submittedName>
        <fullName evidence="1">Uncharacterized protein</fullName>
    </submittedName>
</protein>
<sequence>MNKYDVEFTCGQIKFVHDFFKEYEDEKVVTTSKRLGKIKVIVQVGTALSADDTVKHLLNVFKESKYGPALYFIASVC</sequence>
<dbReference type="KEGG" id="ppsr:I6J18_05185"/>
<dbReference type="RefSeq" id="WP_040374077.1">
    <property type="nucleotide sequence ID" value="NZ_CP068053.1"/>
</dbReference>
<keyword evidence="2" id="KW-1185">Reference proteome</keyword>
<dbReference type="AlphaFoldDB" id="A0A974NP59"/>
<proteinExistence type="predicted"/>
<evidence type="ECO:0000313" key="2">
    <source>
        <dbReference type="Proteomes" id="UP000595254"/>
    </source>
</evidence>
<reference evidence="1 2" key="1">
    <citation type="submission" date="2021-01" db="EMBL/GenBank/DDBJ databases">
        <title>FDA dAtabase for Regulatory Grade micrObial Sequences (FDA-ARGOS): Supporting development and validation of Infectious Disease Dx tests.</title>
        <authorList>
            <person name="Nelson B."/>
            <person name="Plummer A."/>
            <person name="Tallon L."/>
            <person name="Sadzewicz L."/>
            <person name="Zhao X."/>
            <person name="Boylan J."/>
            <person name="Ott S."/>
            <person name="Bowen H."/>
            <person name="Vavikolanu K."/>
            <person name="Mehta A."/>
            <person name="Aluvathingal J."/>
            <person name="Nadendla S."/>
            <person name="Myers T."/>
            <person name="Yan Y."/>
            <person name="Sichtig H."/>
        </authorList>
    </citation>
    <scope>NUCLEOTIDE SEQUENCE [LARGE SCALE GENOMIC DNA]</scope>
    <source>
        <strain evidence="1 2">FDAARGOS_1161</strain>
    </source>
</reference>
<dbReference type="EMBL" id="CP068053">
    <property type="protein sequence ID" value="QQT01274.1"/>
    <property type="molecule type" value="Genomic_DNA"/>
</dbReference>
<organism evidence="1 2">
    <name type="scientific">Peribacillus psychrosaccharolyticus</name>
    <name type="common">Bacillus psychrosaccharolyticus</name>
    <dbReference type="NCBI Taxonomy" id="1407"/>
    <lineage>
        <taxon>Bacteria</taxon>
        <taxon>Bacillati</taxon>
        <taxon>Bacillota</taxon>
        <taxon>Bacilli</taxon>
        <taxon>Bacillales</taxon>
        <taxon>Bacillaceae</taxon>
        <taxon>Peribacillus</taxon>
    </lineage>
</organism>
<dbReference type="Proteomes" id="UP000595254">
    <property type="component" value="Chromosome"/>
</dbReference>
<accession>A0A974NP59</accession>